<dbReference type="GO" id="GO:0009658">
    <property type="term" value="P:chloroplast organization"/>
    <property type="evidence" value="ECO:0007669"/>
    <property type="project" value="TreeGrafter"/>
</dbReference>
<feature type="domain" description="Toc75-like POTRA" evidence="15">
    <location>
        <begin position="160"/>
        <end position="252"/>
    </location>
</feature>
<evidence type="ECO:0000313" key="17">
    <source>
        <dbReference type="Proteomes" id="UP001222027"/>
    </source>
</evidence>
<dbReference type="InterPro" id="IPR000184">
    <property type="entry name" value="Bac_surfAg_D15"/>
</dbReference>
<keyword evidence="8" id="KW-0653">Protein transport</keyword>
<feature type="domain" description="Toc75-like POTRA" evidence="15">
    <location>
        <begin position="373"/>
        <end position="454"/>
    </location>
</feature>
<dbReference type="GO" id="GO:0045037">
    <property type="term" value="P:protein import into chloroplast stroma"/>
    <property type="evidence" value="ECO:0007669"/>
    <property type="project" value="TreeGrafter"/>
</dbReference>
<evidence type="ECO:0000256" key="5">
    <source>
        <dbReference type="ARBA" id="ARBA00022640"/>
    </source>
</evidence>
<dbReference type="PANTHER" id="PTHR12815:SF42">
    <property type="entry name" value="BACTERIAL SURFACE ANTIGEN (D15) DOMAIN-CONTAINING PROTEIN"/>
    <property type="match status" value="1"/>
</dbReference>
<keyword evidence="6" id="KW-0812">Transmembrane</keyword>
<evidence type="ECO:0000313" key="16">
    <source>
        <dbReference type="EMBL" id="KAJ8458791.1"/>
    </source>
</evidence>
<evidence type="ECO:0000256" key="2">
    <source>
        <dbReference type="ARBA" id="ARBA00022448"/>
    </source>
</evidence>
<organism evidence="16 17">
    <name type="scientific">Ensete ventricosum</name>
    <name type="common">Abyssinian banana</name>
    <name type="synonym">Musa ensete</name>
    <dbReference type="NCBI Taxonomy" id="4639"/>
    <lineage>
        <taxon>Eukaryota</taxon>
        <taxon>Viridiplantae</taxon>
        <taxon>Streptophyta</taxon>
        <taxon>Embryophyta</taxon>
        <taxon>Tracheophyta</taxon>
        <taxon>Spermatophyta</taxon>
        <taxon>Magnoliopsida</taxon>
        <taxon>Liliopsida</taxon>
        <taxon>Zingiberales</taxon>
        <taxon>Musaceae</taxon>
        <taxon>Ensete</taxon>
    </lineage>
</organism>
<comment type="similarity">
    <text evidence="11">Belongs to the TOC75 family.</text>
</comment>
<name>A0AAV8PL89_ENSVE</name>
<dbReference type="GO" id="GO:0045036">
    <property type="term" value="P:protein targeting to chloroplast"/>
    <property type="evidence" value="ECO:0007669"/>
    <property type="project" value="UniProtKB-ARBA"/>
</dbReference>
<feature type="region of interest" description="Disordered" evidence="12">
    <location>
        <begin position="1"/>
        <end position="35"/>
    </location>
</feature>
<keyword evidence="10" id="KW-0472">Membrane</keyword>
<feature type="domain" description="Bacterial surface antigen (D15)" evidence="13">
    <location>
        <begin position="493"/>
        <end position="825"/>
    </location>
</feature>
<evidence type="ECO:0000256" key="1">
    <source>
        <dbReference type="ARBA" id="ARBA00004396"/>
    </source>
</evidence>
<keyword evidence="2" id="KW-0813">Transport</keyword>
<keyword evidence="3" id="KW-1134">Transmembrane beta strand</keyword>
<gene>
    <name evidence="16" type="ORF">OPV22_031717</name>
</gene>
<dbReference type="Pfam" id="PF25280">
    <property type="entry name" value="POTRA2_Toc75"/>
    <property type="match status" value="1"/>
</dbReference>
<dbReference type="InterPro" id="IPR057354">
    <property type="entry name" value="POTRA1_3_Toc75"/>
</dbReference>
<evidence type="ECO:0000256" key="12">
    <source>
        <dbReference type="SAM" id="MobiDB-lite"/>
    </source>
</evidence>
<protein>
    <recommendedName>
        <fullName evidence="18">Bacterial surface antigen (D15) domain-containing protein</fullName>
    </recommendedName>
</protein>
<sequence length="825" mass="90032">MALLSPTQFRRAHTHSSTAAAAAPRRRRPSSSSSSASASSFVFAASLPDCDLSSERSPTLGLPVPLKLKNTLSIFNFAAASVAAAAGSGFLFRLSSIPPPANGSGGGGGGDGGGWGWGWGWGGDGGGFWFNVFSPLPASANENEQAASAGSVEWDSHGLPANIVVQLSKLSGLKRYKISEILLFDRRRRGTAAGTEDSFFEMVSLRPGGVYTKAQLQTELETLASCGMFERVDLEGKTKPDGTLAVTVSFLESTWQSADSFRCINVGLMPQSKQMEMDPDMTDKEKLEYFRNQERDYRRRIERSRPCLLPVTVQREVLQMLREQGRVTARLLQRIRDRVQKWYHDEGYACAQVVNFGNLNTKEVVCEVVEGDITQLAIQFQDKLGNVCEGNTKFGVIRRELPKQLRAGHVFNMEAGKQALRNINSLSLFSNIEVNPRPDEKNEGGIIVEIKLKELEQKSAEVSTEWSIVPGHNGLPTLASIQPGGTVSFEHRNINGLNRSIVGSVTSSNLLNPQDDLSFKLEYMHPYVDGVTNPRNRTFCASCFNSRKLSPVFTGGPGVDEAPPVWIDRVGLKANITENFTRQSKFAYGLVMEEITTRDETSSICTHGVRVLPNGGLSMNGPPTTLSGTGVDRMAFAQANITRDNTKFTNGAIVGQRDVFQLDQGLGIGSKFPFFNRHQLMLTRFVPLKQVEEGVGKSPPPVLVLHGHYGGCVGDLPSYDAFTLGGPYSVRGYNMGELGACRNILELAAELRFPVKNTYIYAFAEHGNDLGSSKDVKGNPTEFFRRAGHGSSYGAGVKLGMVRAEYAVDHNSGTGAVFFRFGERF</sequence>
<evidence type="ECO:0000256" key="8">
    <source>
        <dbReference type="ARBA" id="ARBA00022927"/>
    </source>
</evidence>
<evidence type="ECO:0000256" key="4">
    <source>
        <dbReference type="ARBA" id="ARBA00022528"/>
    </source>
</evidence>
<evidence type="ECO:0000256" key="10">
    <source>
        <dbReference type="ARBA" id="ARBA00023136"/>
    </source>
</evidence>
<dbReference type="PANTHER" id="PTHR12815">
    <property type="entry name" value="SORTING AND ASSEMBLY MACHINERY SAMM50 PROTEIN FAMILY MEMBER"/>
    <property type="match status" value="1"/>
</dbReference>
<keyword evidence="4" id="KW-0150">Chloroplast</keyword>
<evidence type="ECO:0000256" key="7">
    <source>
        <dbReference type="ARBA" id="ARBA00022805"/>
    </source>
</evidence>
<dbReference type="Pfam" id="PF01103">
    <property type="entry name" value="Omp85"/>
    <property type="match status" value="1"/>
</dbReference>
<evidence type="ECO:0008006" key="18">
    <source>
        <dbReference type="Google" id="ProtNLM"/>
    </source>
</evidence>
<dbReference type="GO" id="GO:0009707">
    <property type="term" value="C:chloroplast outer membrane"/>
    <property type="evidence" value="ECO:0007669"/>
    <property type="project" value="UniProtKB-SubCell"/>
</dbReference>
<dbReference type="AlphaFoldDB" id="A0AAV8PL89"/>
<dbReference type="Gene3D" id="2.40.160.50">
    <property type="entry name" value="membrane protein fhac: a member of the omp85/tpsb transporter family"/>
    <property type="match status" value="1"/>
</dbReference>
<dbReference type="GO" id="GO:0006886">
    <property type="term" value="P:intracellular protein transport"/>
    <property type="evidence" value="ECO:0007669"/>
    <property type="project" value="InterPro"/>
</dbReference>
<comment type="caution">
    <text evidence="16">The sequence shown here is derived from an EMBL/GenBank/DDBJ whole genome shotgun (WGS) entry which is preliminary data.</text>
</comment>
<keyword evidence="17" id="KW-1185">Reference proteome</keyword>
<dbReference type="NCBIfam" id="TIGR00992">
    <property type="entry name" value="3a0901s03IAP75"/>
    <property type="match status" value="1"/>
</dbReference>
<proteinExistence type="inferred from homology"/>
<evidence type="ECO:0000259" key="14">
    <source>
        <dbReference type="Pfam" id="PF25280"/>
    </source>
</evidence>
<keyword evidence="5" id="KW-0934">Plastid</keyword>
<dbReference type="InterPro" id="IPR057355">
    <property type="entry name" value="POTRA2_Toc75"/>
</dbReference>
<accession>A0AAV8PL89</accession>
<evidence type="ECO:0000259" key="15">
    <source>
        <dbReference type="Pfam" id="PF25282"/>
    </source>
</evidence>
<dbReference type="Pfam" id="PF25282">
    <property type="entry name" value="POTRA1_3_Toc75"/>
    <property type="match status" value="2"/>
</dbReference>
<dbReference type="GO" id="GO:0015450">
    <property type="term" value="F:protein-transporting ATPase activity"/>
    <property type="evidence" value="ECO:0007669"/>
    <property type="project" value="InterPro"/>
</dbReference>
<feature type="domain" description="Toc75-like second POTRA" evidence="14">
    <location>
        <begin position="261"/>
        <end position="372"/>
    </location>
</feature>
<comment type="subcellular location">
    <subcellularLocation>
        <location evidence="1">Plastid</location>
        <location evidence="1">Chloroplast outer membrane</location>
        <topology evidence="1">Multi-pass membrane protein</topology>
    </subcellularLocation>
</comment>
<reference evidence="16 17" key="1">
    <citation type="submission" date="2022-12" db="EMBL/GenBank/DDBJ databases">
        <title>Chromosome-scale assembly of the Ensete ventricosum genome.</title>
        <authorList>
            <person name="Dussert Y."/>
            <person name="Stocks J."/>
            <person name="Wendawek A."/>
            <person name="Woldeyes F."/>
            <person name="Nichols R.A."/>
            <person name="Borrell J.S."/>
        </authorList>
    </citation>
    <scope>NUCLEOTIDE SEQUENCE [LARGE SCALE GENOMIC DNA]</scope>
    <source>
        <strain evidence="17">cv. Maze</strain>
        <tissue evidence="16">Seeds</tissue>
    </source>
</reference>
<evidence type="ECO:0000256" key="11">
    <source>
        <dbReference type="ARBA" id="ARBA00061638"/>
    </source>
</evidence>
<dbReference type="FunFam" id="3.10.20.310:FF:000011">
    <property type="entry name" value="Protein TOC75-3 chloroplastic"/>
    <property type="match status" value="1"/>
</dbReference>
<dbReference type="EMBL" id="JAQQAF010000009">
    <property type="protein sequence ID" value="KAJ8458791.1"/>
    <property type="molecule type" value="Genomic_DNA"/>
</dbReference>
<dbReference type="InterPro" id="IPR005689">
    <property type="entry name" value="IAP75"/>
</dbReference>
<evidence type="ECO:0000256" key="3">
    <source>
        <dbReference type="ARBA" id="ARBA00022452"/>
    </source>
</evidence>
<dbReference type="Proteomes" id="UP001222027">
    <property type="component" value="Unassembled WGS sequence"/>
</dbReference>
<keyword evidence="9" id="KW-0809">Transit peptide</keyword>
<dbReference type="Gene3D" id="3.10.20.310">
    <property type="entry name" value="membrane protein fhac"/>
    <property type="match status" value="2"/>
</dbReference>
<evidence type="ECO:0000259" key="13">
    <source>
        <dbReference type="Pfam" id="PF01103"/>
    </source>
</evidence>
<evidence type="ECO:0000256" key="9">
    <source>
        <dbReference type="ARBA" id="ARBA00022946"/>
    </source>
</evidence>
<dbReference type="FunFam" id="2.40.160.50:FF:000004">
    <property type="entry name" value="Protein TOC75-3 chloroplastic"/>
    <property type="match status" value="1"/>
</dbReference>
<keyword evidence="7" id="KW-1002">Plastid outer membrane</keyword>
<dbReference type="InterPro" id="IPR039910">
    <property type="entry name" value="D15-like"/>
</dbReference>
<evidence type="ECO:0000256" key="6">
    <source>
        <dbReference type="ARBA" id="ARBA00022692"/>
    </source>
</evidence>